<organism evidence="1 2">
    <name type="scientific">Actinotalea lenta</name>
    <dbReference type="NCBI Taxonomy" id="3064654"/>
    <lineage>
        <taxon>Bacteria</taxon>
        <taxon>Bacillati</taxon>
        <taxon>Actinomycetota</taxon>
        <taxon>Actinomycetes</taxon>
        <taxon>Micrococcales</taxon>
        <taxon>Cellulomonadaceae</taxon>
        <taxon>Actinotalea</taxon>
    </lineage>
</organism>
<name>A0ABT9D5C8_9CELL</name>
<reference evidence="1 2" key="1">
    <citation type="submission" date="2023-07" db="EMBL/GenBank/DDBJ databases">
        <title>Description of novel actinomycetes strains, isolated from tidal flat sediment.</title>
        <authorList>
            <person name="Lu C."/>
        </authorList>
    </citation>
    <scope>NUCLEOTIDE SEQUENCE [LARGE SCALE GENOMIC DNA]</scope>
    <source>
        <strain evidence="1 2">SYSU T00b441</strain>
    </source>
</reference>
<dbReference type="Proteomes" id="UP001232536">
    <property type="component" value="Unassembled WGS sequence"/>
</dbReference>
<keyword evidence="2" id="KW-1185">Reference proteome</keyword>
<evidence type="ECO:0000313" key="1">
    <source>
        <dbReference type="EMBL" id="MDO8105963.1"/>
    </source>
</evidence>
<proteinExistence type="predicted"/>
<evidence type="ECO:0000313" key="2">
    <source>
        <dbReference type="Proteomes" id="UP001232536"/>
    </source>
</evidence>
<sequence>MIWIWIGLLVWFVLSPVVAVLVGRGVTLADEHRPPVAPPHPRLTLVSRG</sequence>
<dbReference type="EMBL" id="JAUQYP010000001">
    <property type="protein sequence ID" value="MDO8105963.1"/>
    <property type="molecule type" value="Genomic_DNA"/>
</dbReference>
<accession>A0ABT9D5C8</accession>
<comment type="caution">
    <text evidence="1">The sequence shown here is derived from an EMBL/GenBank/DDBJ whole genome shotgun (WGS) entry which is preliminary data.</text>
</comment>
<gene>
    <name evidence="1" type="ORF">Q6348_02000</name>
</gene>
<dbReference type="RefSeq" id="WP_304599656.1">
    <property type="nucleotide sequence ID" value="NZ_JAUQYO010000002.1"/>
</dbReference>
<protein>
    <submittedName>
        <fullName evidence="1">Uncharacterized protein</fullName>
    </submittedName>
</protein>